<sequence>MCALEILPHVLTYCHRTLCVFPTYLPASIIFLGYLTHFTGTMFQRQTCASRIQLQDKPYNPYGGRQHHTEKFKV</sequence>
<reference evidence="1" key="1">
    <citation type="submission" date="2011-04" db="EMBL/GenBank/DDBJ databases">
        <title>Evolution of plant cell wall degrading machinery underlies the functional diversity of forest fungi.</title>
        <authorList>
            <consortium name="US DOE Joint Genome Institute (JGI-PGF)"/>
            <person name="Eastwood D.C."/>
            <person name="Floudas D."/>
            <person name="Binder M."/>
            <person name="Majcherczyk A."/>
            <person name="Schneider P."/>
            <person name="Aerts A."/>
            <person name="Asiegbu F.O."/>
            <person name="Baker S.E."/>
            <person name="Barry K."/>
            <person name="Bendiksby M."/>
            <person name="Blumentritt M."/>
            <person name="Coutinho P.M."/>
            <person name="Cullen D."/>
            <person name="Cullen D."/>
            <person name="Gathman A."/>
            <person name="Goodell B."/>
            <person name="Henrissat B."/>
            <person name="Ihrmark K."/>
            <person name="Kauserud H."/>
            <person name="Kohler A."/>
            <person name="LaButti K."/>
            <person name="Lapidus A."/>
            <person name="Lavin J.L."/>
            <person name="Lee Y.-H."/>
            <person name="Lindquist E."/>
            <person name="Lilly W."/>
            <person name="Lucas S."/>
            <person name="Morin E."/>
            <person name="Murat C."/>
            <person name="Oguiza J.A."/>
            <person name="Park J."/>
            <person name="Pisabarro A.G."/>
            <person name="Riley R."/>
            <person name="Rosling A."/>
            <person name="Salamov A."/>
            <person name="Schmidt O."/>
            <person name="Schmutz J."/>
            <person name="Skrede I."/>
            <person name="Stenlid J."/>
            <person name="Wiebenga A."/>
            <person name="Xie X."/>
            <person name="Kues U."/>
            <person name="Hibbett D.S."/>
            <person name="Hoffmeister D."/>
            <person name="Hogberg N."/>
            <person name="Martin F."/>
            <person name="Grigoriev I.V."/>
            <person name="Watkinson S.C."/>
        </authorList>
    </citation>
    <scope>NUCLEOTIDE SEQUENCE</scope>
    <source>
        <strain evidence="1">S7.9</strain>
    </source>
</reference>
<evidence type="ECO:0000313" key="1">
    <source>
        <dbReference type="EMBL" id="EGO29314.1"/>
    </source>
</evidence>
<proteinExistence type="predicted"/>
<dbReference type="RefSeq" id="XP_007313556.1">
    <property type="nucleotide sequence ID" value="XM_007313494.1"/>
</dbReference>
<dbReference type="AlphaFoldDB" id="F8NJ33"/>
<dbReference type="KEGG" id="sla:SERLADRAFT_377982"/>
<dbReference type="HOGENOM" id="CLU_2694716_0_0_1"/>
<name>F8NJ33_SERL9</name>
<accession>F8NJ33</accession>
<dbReference type="EMBL" id="GL945429">
    <property type="protein sequence ID" value="EGO29314.1"/>
    <property type="molecule type" value="Genomic_DNA"/>
</dbReference>
<dbReference type="GeneID" id="18810740"/>
<gene>
    <name evidence="1" type="ORF">SERLADRAFT_377982</name>
</gene>
<organism>
    <name type="scientific">Serpula lacrymans var. lacrymans (strain S7.9)</name>
    <name type="common">Dry rot fungus</name>
    <dbReference type="NCBI Taxonomy" id="578457"/>
    <lineage>
        <taxon>Eukaryota</taxon>
        <taxon>Fungi</taxon>
        <taxon>Dikarya</taxon>
        <taxon>Basidiomycota</taxon>
        <taxon>Agaricomycotina</taxon>
        <taxon>Agaricomycetes</taxon>
        <taxon>Agaricomycetidae</taxon>
        <taxon>Boletales</taxon>
        <taxon>Coniophorineae</taxon>
        <taxon>Serpulaceae</taxon>
        <taxon>Serpula</taxon>
    </lineage>
</organism>
<dbReference type="Proteomes" id="UP000008064">
    <property type="component" value="Unassembled WGS sequence"/>
</dbReference>
<protein>
    <submittedName>
        <fullName evidence="1">Uncharacterized protein</fullName>
    </submittedName>
</protein>
<feature type="non-terminal residue" evidence="1">
    <location>
        <position position="74"/>
    </location>
</feature>